<dbReference type="PANTHER" id="PTHR43033">
    <property type="entry name" value="TRNA(ILE)-LYSIDINE SYNTHASE-RELATED"/>
    <property type="match status" value="1"/>
</dbReference>
<dbReference type="AlphaFoldDB" id="A0A543AZE1"/>
<dbReference type="GO" id="GO:0005737">
    <property type="term" value="C:cytoplasm"/>
    <property type="evidence" value="ECO:0007669"/>
    <property type="project" value="UniProtKB-SubCell"/>
</dbReference>
<dbReference type="HAMAP" id="MF_01161">
    <property type="entry name" value="tRNA_Ile_lys_synt"/>
    <property type="match status" value="1"/>
</dbReference>
<dbReference type="GO" id="GO:0006400">
    <property type="term" value="P:tRNA modification"/>
    <property type="evidence" value="ECO:0007669"/>
    <property type="project" value="UniProtKB-UniRule"/>
</dbReference>
<dbReference type="PANTHER" id="PTHR43033:SF1">
    <property type="entry name" value="TRNA(ILE)-LYSIDINE SYNTHASE-RELATED"/>
    <property type="match status" value="1"/>
</dbReference>
<dbReference type="SUPFAM" id="SSF52402">
    <property type="entry name" value="Adenine nucleotide alpha hydrolases-like"/>
    <property type="match status" value="1"/>
</dbReference>
<dbReference type="InterPro" id="IPR014729">
    <property type="entry name" value="Rossmann-like_a/b/a_fold"/>
</dbReference>
<proteinExistence type="inferred from homology"/>
<name>A0A543AZE1_9ACTN</name>
<evidence type="ECO:0000259" key="8">
    <source>
        <dbReference type="Pfam" id="PF01171"/>
    </source>
</evidence>
<feature type="domain" description="tRNA(Ile)-lysidine/2-thiocytidine synthase N-terminal" evidence="8">
    <location>
        <begin position="35"/>
        <end position="209"/>
    </location>
</feature>
<dbReference type="InterPro" id="IPR012094">
    <property type="entry name" value="tRNA_Ile_lys_synt"/>
</dbReference>
<evidence type="ECO:0000313" key="10">
    <source>
        <dbReference type="EMBL" id="TQL77931.1"/>
    </source>
</evidence>
<evidence type="ECO:0000313" key="11">
    <source>
        <dbReference type="Proteomes" id="UP000317043"/>
    </source>
</evidence>
<comment type="catalytic activity">
    <reaction evidence="6 7">
        <text>cytidine(34) in tRNA(Ile2) + L-lysine + ATP = lysidine(34) in tRNA(Ile2) + AMP + diphosphate + H(+)</text>
        <dbReference type="Rhea" id="RHEA:43744"/>
        <dbReference type="Rhea" id="RHEA-COMP:10625"/>
        <dbReference type="Rhea" id="RHEA-COMP:10670"/>
        <dbReference type="ChEBI" id="CHEBI:15378"/>
        <dbReference type="ChEBI" id="CHEBI:30616"/>
        <dbReference type="ChEBI" id="CHEBI:32551"/>
        <dbReference type="ChEBI" id="CHEBI:33019"/>
        <dbReference type="ChEBI" id="CHEBI:82748"/>
        <dbReference type="ChEBI" id="CHEBI:83665"/>
        <dbReference type="ChEBI" id="CHEBI:456215"/>
        <dbReference type="EC" id="6.3.4.19"/>
    </reaction>
</comment>
<dbReference type="InterPro" id="IPR012795">
    <property type="entry name" value="tRNA_Ile_lys_synt_N"/>
</dbReference>
<dbReference type="GO" id="GO:0032267">
    <property type="term" value="F:tRNA(Ile)-lysidine synthase activity"/>
    <property type="evidence" value="ECO:0007669"/>
    <property type="project" value="UniProtKB-EC"/>
</dbReference>
<comment type="caution">
    <text evidence="10">The sequence shown here is derived from an EMBL/GenBank/DDBJ whole genome shotgun (WGS) entry which is preliminary data.</text>
</comment>
<evidence type="ECO:0000256" key="4">
    <source>
        <dbReference type="ARBA" id="ARBA00022741"/>
    </source>
</evidence>
<dbReference type="EMBL" id="VFOW01000001">
    <property type="protein sequence ID" value="TQL77931.1"/>
    <property type="molecule type" value="Genomic_DNA"/>
</dbReference>
<keyword evidence="1 7" id="KW-0963">Cytoplasm</keyword>
<comment type="domain">
    <text evidence="7">The N-terminal region contains the highly conserved SGGXDS motif, predicted to be a P-loop motif involved in ATP binding.</text>
</comment>
<dbReference type="GO" id="GO:0005524">
    <property type="term" value="F:ATP binding"/>
    <property type="evidence" value="ECO:0007669"/>
    <property type="project" value="UniProtKB-UniRule"/>
</dbReference>
<evidence type="ECO:0000256" key="3">
    <source>
        <dbReference type="ARBA" id="ARBA00022694"/>
    </source>
</evidence>
<comment type="subcellular location">
    <subcellularLocation>
        <location evidence="7">Cytoplasm</location>
    </subcellularLocation>
</comment>
<organism evidence="10 11">
    <name type="scientific">Stackebrandtia endophytica</name>
    <dbReference type="NCBI Taxonomy" id="1496996"/>
    <lineage>
        <taxon>Bacteria</taxon>
        <taxon>Bacillati</taxon>
        <taxon>Actinomycetota</taxon>
        <taxon>Actinomycetes</taxon>
        <taxon>Glycomycetales</taxon>
        <taxon>Glycomycetaceae</taxon>
        <taxon>Stackebrandtia</taxon>
    </lineage>
</organism>
<dbReference type="SUPFAM" id="SSF82829">
    <property type="entry name" value="MesJ substrate recognition domain-like"/>
    <property type="match status" value="1"/>
</dbReference>
<dbReference type="CDD" id="cd01992">
    <property type="entry name" value="TilS_N"/>
    <property type="match status" value="1"/>
</dbReference>
<evidence type="ECO:0000256" key="7">
    <source>
        <dbReference type="HAMAP-Rule" id="MF_01161"/>
    </source>
</evidence>
<feature type="binding site" evidence="7">
    <location>
        <begin position="40"/>
        <end position="45"/>
    </location>
    <ligand>
        <name>ATP</name>
        <dbReference type="ChEBI" id="CHEBI:30616"/>
    </ligand>
</feature>
<dbReference type="Pfam" id="PF09179">
    <property type="entry name" value="TilS"/>
    <property type="match status" value="1"/>
</dbReference>
<dbReference type="Gene3D" id="3.40.50.620">
    <property type="entry name" value="HUPs"/>
    <property type="match status" value="1"/>
</dbReference>
<evidence type="ECO:0000256" key="1">
    <source>
        <dbReference type="ARBA" id="ARBA00022490"/>
    </source>
</evidence>
<dbReference type="InParanoid" id="A0A543AZE1"/>
<keyword evidence="3 7" id="KW-0819">tRNA processing</keyword>
<dbReference type="Proteomes" id="UP000317043">
    <property type="component" value="Unassembled WGS sequence"/>
</dbReference>
<evidence type="ECO:0000256" key="5">
    <source>
        <dbReference type="ARBA" id="ARBA00022840"/>
    </source>
</evidence>
<dbReference type="InterPro" id="IPR011063">
    <property type="entry name" value="TilS/TtcA_N"/>
</dbReference>
<comment type="similarity">
    <text evidence="7">Belongs to the tRNA(Ile)-lysidine synthase family.</text>
</comment>
<accession>A0A543AZE1</accession>
<dbReference type="FunCoup" id="A0A543AZE1">
    <property type="interactions" value="18"/>
</dbReference>
<feature type="domain" description="tRNA(Ile)-lysidine synthase substrate-binding" evidence="9">
    <location>
        <begin position="257"/>
        <end position="324"/>
    </location>
</feature>
<gene>
    <name evidence="7" type="primary">tilS</name>
    <name evidence="10" type="ORF">FB566_3505</name>
</gene>
<dbReference type="EC" id="6.3.4.19" evidence="7"/>
<dbReference type="Pfam" id="PF01171">
    <property type="entry name" value="ATP_bind_3"/>
    <property type="match status" value="1"/>
</dbReference>
<dbReference type="Gene3D" id="1.20.59.20">
    <property type="match status" value="1"/>
</dbReference>
<keyword evidence="2 7" id="KW-0436">Ligase</keyword>
<protein>
    <recommendedName>
        <fullName evidence="7">tRNA(Ile)-lysidine synthase</fullName>
        <ecNumber evidence="7">6.3.4.19</ecNumber>
    </recommendedName>
    <alternativeName>
        <fullName evidence="7">tRNA(Ile)-2-lysyl-cytidine synthase</fullName>
    </alternativeName>
    <alternativeName>
        <fullName evidence="7">tRNA(Ile)-lysidine synthetase</fullName>
    </alternativeName>
</protein>
<sequence length="330" mass="35120">MDPAGGLMPRLAPSVARIRSAVRSACADLSADSLILVACSGGPDSMALAAACAFIAPRAGHRCGLITVDHRLQAGSDRQAERVADWARETGFDPVEVATVTVGTAGGPEAAARDSRYAALRSAADRFDAATVLLGHTRDDQAETVLLALSRGAGPHGLSGMPSRRDRWRRPLLDVSRADTVAACDALELPVWNDPHNRAPEYARVRVREAMPHLTDALGVKLIANLARTARLVAEDNSALESLAARVRGRATVDGGLSVGELSSNPRALRTRVIRRWLLDGGVRAADLASVHIDTVDDLVVDWHGQRAVQLPGGLSVRRERDRLSLTTTV</sequence>
<evidence type="ECO:0000256" key="2">
    <source>
        <dbReference type="ARBA" id="ARBA00022598"/>
    </source>
</evidence>
<keyword evidence="4 7" id="KW-0547">Nucleotide-binding</keyword>
<evidence type="ECO:0000259" key="9">
    <source>
        <dbReference type="Pfam" id="PF09179"/>
    </source>
</evidence>
<evidence type="ECO:0000256" key="6">
    <source>
        <dbReference type="ARBA" id="ARBA00048539"/>
    </source>
</evidence>
<keyword evidence="11" id="KW-1185">Reference proteome</keyword>
<dbReference type="InterPro" id="IPR015262">
    <property type="entry name" value="tRNA_Ile_lys_synt_subst-bd"/>
</dbReference>
<keyword evidence="5 7" id="KW-0067">ATP-binding</keyword>
<comment type="function">
    <text evidence="7">Ligates lysine onto the cytidine present at position 34 of the AUA codon-specific tRNA(Ile) that contains the anticodon CAU, in an ATP-dependent manner. Cytidine is converted to lysidine, thus changing the amino acid specificity of the tRNA from methionine to isoleucine.</text>
</comment>
<dbReference type="NCBIfam" id="TIGR02432">
    <property type="entry name" value="lysidine_TilS_N"/>
    <property type="match status" value="1"/>
</dbReference>
<reference evidence="10 11" key="1">
    <citation type="submission" date="2019-06" db="EMBL/GenBank/DDBJ databases">
        <title>Sequencing the genomes of 1000 actinobacteria strains.</title>
        <authorList>
            <person name="Klenk H.-P."/>
        </authorList>
    </citation>
    <scope>NUCLEOTIDE SEQUENCE [LARGE SCALE GENOMIC DNA]</scope>
    <source>
        <strain evidence="10 11">DSM 45928</strain>
    </source>
</reference>